<dbReference type="Pfam" id="PF05960">
    <property type="entry name" value="DUF885"/>
    <property type="match status" value="1"/>
</dbReference>
<sequence>MGTAGASGYAGMSEGACTEINRLADEYIDLHFTEHPLFASMLGVRGEHDGRLADYSAEAERRHRAGYLELAARAEAIPPEGLPAQVALTRQVVIQQAGAAVDRIDARLAEFVVSNGLHAPALLPMTSFPLITLPSEETARGHLERLATFSSYVDTIVERQRAGAAEGNLPPRLLVEAGIAYVDRYLAGVQTDPLRIRPRVEVAGYAEEQERLLAEVVRPAYRRYREFLAQELAPRGLPADRPGLCWLPEGERRYAGLIRAHTTTARSARELHDTGLILIEKLTGEYAEIGRRVFGTADLGEIFHRLRTDPELRWRDGDELLDAARAAIARTETVAPLWFRSVPPQRCEVRAVPETEADGGTIAYYMEPAVDGSRPGIYYANTDRARERSRHISEAVAFHEAVPGHHFQLSTAIGLTELPLLRRIADVNAYIEGWGLYAERLADEMGLYSGDIARLGMLAEDSMRAGRLVVDTGLHALGWSRQRAVDYLLENVPQSRVEIESEVDRYVAWPGQALSYMVGRLEIQRIRAEAERALGADFDIRDFHDVVLRNGHLPLPVLDSVVTEWAGGGAAG</sequence>
<dbReference type="Proteomes" id="UP000320876">
    <property type="component" value="Unassembled WGS sequence"/>
</dbReference>
<dbReference type="EMBL" id="VFML01000001">
    <property type="protein sequence ID" value="TQJ01879.1"/>
    <property type="molecule type" value="Genomic_DNA"/>
</dbReference>
<comment type="caution">
    <text evidence="1">The sequence shown here is derived from an EMBL/GenBank/DDBJ whole genome shotgun (WGS) entry which is preliminary data.</text>
</comment>
<protein>
    <submittedName>
        <fullName evidence="1">Uncharacterized protein (DUF885 family)</fullName>
    </submittedName>
</protein>
<evidence type="ECO:0000313" key="1">
    <source>
        <dbReference type="EMBL" id="TQJ01879.1"/>
    </source>
</evidence>
<reference evidence="1 2" key="1">
    <citation type="submission" date="2019-06" db="EMBL/GenBank/DDBJ databases">
        <title>Sequencing the genomes of 1000 actinobacteria strains.</title>
        <authorList>
            <person name="Klenk H.-P."/>
        </authorList>
    </citation>
    <scope>NUCLEOTIDE SEQUENCE [LARGE SCALE GENOMIC DNA]</scope>
    <source>
        <strain evidence="1 2">DSM 45679</strain>
    </source>
</reference>
<organism evidence="1 2">
    <name type="scientific">Amycolatopsis cihanbeyliensis</name>
    <dbReference type="NCBI Taxonomy" id="1128664"/>
    <lineage>
        <taxon>Bacteria</taxon>
        <taxon>Bacillati</taxon>
        <taxon>Actinomycetota</taxon>
        <taxon>Actinomycetes</taxon>
        <taxon>Pseudonocardiales</taxon>
        <taxon>Pseudonocardiaceae</taxon>
        <taxon>Amycolatopsis</taxon>
    </lineage>
</organism>
<name>A0A542DFN5_AMYCI</name>
<proteinExistence type="predicted"/>
<keyword evidence="2" id="KW-1185">Reference proteome</keyword>
<dbReference type="PANTHER" id="PTHR33361">
    <property type="entry name" value="GLR0591 PROTEIN"/>
    <property type="match status" value="1"/>
</dbReference>
<accession>A0A542DFN5</accession>
<dbReference type="AlphaFoldDB" id="A0A542DFN5"/>
<gene>
    <name evidence="1" type="ORF">FB471_1595</name>
</gene>
<dbReference type="InterPro" id="IPR010281">
    <property type="entry name" value="DUF885"/>
</dbReference>
<dbReference type="PANTHER" id="PTHR33361:SF2">
    <property type="entry name" value="DUF885 DOMAIN-CONTAINING PROTEIN"/>
    <property type="match status" value="1"/>
</dbReference>
<evidence type="ECO:0000313" key="2">
    <source>
        <dbReference type="Proteomes" id="UP000320876"/>
    </source>
</evidence>